<keyword evidence="2" id="KW-0472">Membrane</keyword>
<evidence type="ECO:0000256" key="1">
    <source>
        <dbReference type="SAM" id="MobiDB-lite"/>
    </source>
</evidence>
<dbReference type="OMA" id="AHGRWHY"/>
<protein>
    <submittedName>
        <fullName evidence="3">Putative atp phosphoribosyltransferase protein</fullName>
    </submittedName>
</protein>
<reference evidence="4" key="1">
    <citation type="journal article" date="2013" name="Genome Announc.">
        <title>Draft genome sequence of the grapevine dieback fungus Eutypa lata UCR-EL1.</title>
        <authorList>
            <person name="Blanco-Ulate B."/>
            <person name="Rolshausen P.E."/>
            <person name="Cantu D."/>
        </authorList>
    </citation>
    <scope>NUCLEOTIDE SEQUENCE [LARGE SCALE GENOMIC DNA]</scope>
    <source>
        <strain evidence="4">UCR-EL1</strain>
    </source>
</reference>
<accession>M7SQV0</accession>
<keyword evidence="3" id="KW-0808">Transferase</keyword>
<proteinExistence type="predicted"/>
<dbReference type="EMBL" id="KB706615">
    <property type="protein sequence ID" value="EMR66582.1"/>
    <property type="molecule type" value="Genomic_DNA"/>
</dbReference>
<keyword evidence="4" id="KW-1185">Reference proteome</keyword>
<dbReference type="GO" id="GO:0016757">
    <property type="term" value="F:glycosyltransferase activity"/>
    <property type="evidence" value="ECO:0007669"/>
    <property type="project" value="UniProtKB-KW"/>
</dbReference>
<evidence type="ECO:0000313" key="3">
    <source>
        <dbReference type="EMBL" id="EMR66582.1"/>
    </source>
</evidence>
<dbReference type="AlphaFoldDB" id="M7SQV0"/>
<feature type="compositionally biased region" description="Polar residues" evidence="1">
    <location>
        <begin position="1"/>
        <end position="13"/>
    </location>
</feature>
<dbReference type="KEGG" id="ela:UCREL1_6427"/>
<dbReference type="OrthoDB" id="4156595at2759"/>
<feature type="region of interest" description="Disordered" evidence="1">
    <location>
        <begin position="1"/>
        <end position="25"/>
    </location>
</feature>
<organism evidence="3 4">
    <name type="scientific">Eutypa lata (strain UCR-EL1)</name>
    <name type="common">Grapevine dieback disease fungus</name>
    <name type="synonym">Eutypa armeniacae</name>
    <dbReference type="NCBI Taxonomy" id="1287681"/>
    <lineage>
        <taxon>Eukaryota</taxon>
        <taxon>Fungi</taxon>
        <taxon>Dikarya</taxon>
        <taxon>Ascomycota</taxon>
        <taxon>Pezizomycotina</taxon>
        <taxon>Sordariomycetes</taxon>
        <taxon>Xylariomycetidae</taxon>
        <taxon>Xylariales</taxon>
        <taxon>Diatrypaceae</taxon>
        <taxon>Eutypa</taxon>
    </lineage>
</organism>
<dbReference type="eggNOG" id="ENOG502T1TY">
    <property type="taxonomic scope" value="Eukaryota"/>
</dbReference>
<keyword evidence="2" id="KW-1133">Transmembrane helix</keyword>
<sequence length="173" mass="19218">MSTAASPENTTSGPPAYGDGDGGGGESTHSKFYHAILTPINFITFLLSLYLVDCRYEDERARRHAAGRSARGPGEMLLPTWLHRVLFSPQPYEWVDQRRTTTPTPGPPNPPNRNDERYYYHTKQRKLMKMEAADAFGLRTPVLLALSLAGAVAAWAAWRLGWGVVSWVAGSLW</sequence>
<dbReference type="Proteomes" id="UP000012174">
    <property type="component" value="Unassembled WGS sequence"/>
</dbReference>
<feature type="region of interest" description="Disordered" evidence="1">
    <location>
        <begin position="97"/>
        <end position="116"/>
    </location>
</feature>
<name>M7SQV0_EUTLA</name>
<keyword evidence="3" id="KW-0328">Glycosyltransferase</keyword>
<gene>
    <name evidence="3" type="ORF">UCREL1_6427</name>
</gene>
<evidence type="ECO:0000313" key="4">
    <source>
        <dbReference type="Proteomes" id="UP000012174"/>
    </source>
</evidence>
<feature type="transmembrane region" description="Helical" evidence="2">
    <location>
        <begin position="32"/>
        <end position="52"/>
    </location>
</feature>
<dbReference type="HOGENOM" id="CLU_134521_0_0_1"/>
<feature type="transmembrane region" description="Helical" evidence="2">
    <location>
        <begin position="136"/>
        <end position="158"/>
    </location>
</feature>
<evidence type="ECO:0000256" key="2">
    <source>
        <dbReference type="SAM" id="Phobius"/>
    </source>
</evidence>
<keyword evidence="2" id="KW-0812">Transmembrane</keyword>